<name>A0ABS5JZW5_9BACT</name>
<evidence type="ECO:0000313" key="3">
    <source>
        <dbReference type="Proteomes" id="UP000708576"/>
    </source>
</evidence>
<dbReference type="PROSITE" id="PS51257">
    <property type="entry name" value="PROKAR_LIPOPROTEIN"/>
    <property type="match status" value="1"/>
</dbReference>
<evidence type="ECO:0000256" key="1">
    <source>
        <dbReference type="SAM" id="SignalP"/>
    </source>
</evidence>
<evidence type="ECO:0000313" key="2">
    <source>
        <dbReference type="EMBL" id="MBS2100029.1"/>
    </source>
</evidence>
<organism evidence="2 3">
    <name type="scientific">Carboxylicivirga linearis</name>
    <dbReference type="NCBI Taxonomy" id="1628157"/>
    <lineage>
        <taxon>Bacteria</taxon>
        <taxon>Pseudomonadati</taxon>
        <taxon>Bacteroidota</taxon>
        <taxon>Bacteroidia</taxon>
        <taxon>Marinilabiliales</taxon>
        <taxon>Marinilabiliaceae</taxon>
        <taxon>Carboxylicivirga</taxon>
    </lineage>
</organism>
<evidence type="ECO:0008006" key="4">
    <source>
        <dbReference type="Google" id="ProtNLM"/>
    </source>
</evidence>
<keyword evidence="1" id="KW-0732">Signal</keyword>
<sequence length="117" mass="13186">MKKVFYLLLLLPFMFACSESSDEDEMVPEVNEEYIAAKNYYNNTLKSVITTNCVSCHEGYHSRSNGSNYGELTNAINSATTMYNQVNSGNMPKDGDKLSQTDIAKFEEFKNLVDAIE</sequence>
<dbReference type="SUPFAM" id="SSF46626">
    <property type="entry name" value="Cytochrome c"/>
    <property type="match status" value="1"/>
</dbReference>
<keyword evidence="3" id="KW-1185">Reference proteome</keyword>
<dbReference type="Proteomes" id="UP000708576">
    <property type="component" value="Unassembled WGS sequence"/>
</dbReference>
<feature type="chain" id="PRO_5047053859" description="Cytochrome c domain-containing protein" evidence="1">
    <location>
        <begin position="23"/>
        <end position="117"/>
    </location>
</feature>
<protein>
    <recommendedName>
        <fullName evidence="4">Cytochrome c domain-containing protein</fullName>
    </recommendedName>
</protein>
<dbReference type="EMBL" id="JAGUCO010000017">
    <property type="protein sequence ID" value="MBS2100029.1"/>
    <property type="molecule type" value="Genomic_DNA"/>
</dbReference>
<dbReference type="InterPro" id="IPR036909">
    <property type="entry name" value="Cyt_c-like_dom_sf"/>
</dbReference>
<feature type="signal peptide" evidence="1">
    <location>
        <begin position="1"/>
        <end position="22"/>
    </location>
</feature>
<proteinExistence type="predicted"/>
<gene>
    <name evidence="2" type="ORF">KEM10_17210</name>
</gene>
<dbReference type="RefSeq" id="WP_212217270.1">
    <property type="nucleotide sequence ID" value="NZ_JAGUCO010000017.1"/>
</dbReference>
<accession>A0ABS5JZW5</accession>
<comment type="caution">
    <text evidence="2">The sequence shown here is derived from an EMBL/GenBank/DDBJ whole genome shotgun (WGS) entry which is preliminary data.</text>
</comment>
<reference evidence="2 3" key="1">
    <citation type="journal article" date="2015" name="Int. J. Syst. Evol. Microbiol.">
        <title>Carboxylicivirga linearis sp. nov., isolated from a sea cucumber culture pond.</title>
        <authorList>
            <person name="Wang F.Q."/>
            <person name="Zhou Y.X."/>
            <person name="Lin X.Z."/>
            <person name="Chen G.J."/>
            <person name="Du Z.J."/>
        </authorList>
    </citation>
    <scope>NUCLEOTIDE SEQUENCE [LARGE SCALE GENOMIC DNA]</scope>
    <source>
        <strain evidence="2 3">FB218</strain>
    </source>
</reference>